<comment type="caution">
    <text evidence="1">The sequence shown here is derived from an EMBL/GenBank/DDBJ whole genome shotgun (WGS) entry which is preliminary data.</text>
</comment>
<dbReference type="AlphaFoldDB" id="A0AA38TRA9"/>
<sequence>MSYDIEQPAITEFRLQITSMLFLSSAKSSTLLMEVFTSVDRISRLQNRLGSEGSETPDLRDLIGSEVNEMLQQLLPGLFAQMRDELLIDAAFTAHGSGTGSTSQGRGRTSTFKDFMACQPPHFEGRKDPISCFRWVASIEGAFCTSGCPEGMEVFYAVNLLRNAGKDWWGLILNSRTKEQISAMSWDEFKVLLDE</sequence>
<keyword evidence="2" id="KW-1185">Reference proteome</keyword>
<dbReference type="Proteomes" id="UP001172457">
    <property type="component" value="Chromosome 1"/>
</dbReference>
<gene>
    <name evidence="1" type="ORF">OSB04_001586</name>
</gene>
<evidence type="ECO:0008006" key="3">
    <source>
        <dbReference type="Google" id="ProtNLM"/>
    </source>
</evidence>
<evidence type="ECO:0000313" key="2">
    <source>
        <dbReference type="Proteomes" id="UP001172457"/>
    </source>
</evidence>
<name>A0AA38TRA9_9ASTR</name>
<accession>A0AA38TRA9</accession>
<protein>
    <recommendedName>
        <fullName evidence="3">Retrotransposon gag domain-containing protein</fullName>
    </recommendedName>
</protein>
<organism evidence="1 2">
    <name type="scientific">Centaurea solstitialis</name>
    <name type="common">yellow star-thistle</name>
    <dbReference type="NCBI Taxonomy" id="347529"/>
    <lineage>
        <taxon>Eukaryota</taxon>
        <taxon>Viridiplantae</taxon>
        <taxon>Streptophyta</taxon>
        <taxon>Embryophyta</taxon>
        <taxon>Tracheophyta</taxon>
        <taxon>Spermatophyta</taxon>
        <taxon>Magnoliopsida</taxon>
        <taxon>eudicotyledons</taxon>
        <taxon>Gunneridae</taxon>
        <taxon>Pentapetalae</taxon>
        <taxon>asterids</taxon>
        <taxon>campanulids</taxon>
        <taxon>Asterales</taxon>
        <taxon>Asteraceae</taxon>
        <taxon>Carduoideae</taxon>
        <taxon>Cardueae</taxon>
        <taxon>Centaureinae</taxon>
        <taxon>Centaurea</taxon>
    </lineage>
</organism>
<reference evidence="1" key="1">
    <citation type="submission" date="2023-03" db="EMBL/GenBank/DDBJ databases">
        <title>Chromosome-scale reference genome and RAD-based genetic map of yellow starthistle (Centaurea solstitialis) reveal putative structural variation and QTLs associated with invader traits.</title>
        <authorList>
            <person name="Reatini B."/>
            <person name="Cang F.A."/>
            <person name="Jiang Q."/>
            <person name="Mckibben M.T.W."/>
            <person name="Barker M.S."/>
            <person name="Rieseberg L.H."/>
            <person name="Dlugosch K.M."/>
        </authorList>
    </citation>
    <scope>NUCLEOTIDE SEQUENCE</scope>
    <source>
        <strain evidence="1">CAN-66</strain>
        <tissue evidence="1">Leaf</tissue>
    </source>
</reference>
<dbReference type="EMBL" id="JARYMX010000001">
    <property type="protein sequence ID" value="KAJ9565620.1"/>
    <property type="molecule type" value="Genomic_DNA"/>
</dbReference>
<proteinExistence type="predicted"/>
<evidence type="ECO:0000313" key="1">
    <source>
        <dbReference type="EMBL" id="KAJ9565620.1"/>
    </source>
</evidence>